<dbReference type="InterPro" id="IPR005925">
    <property type="entry name" value="Agmatinase-rel"/>
</dbReference>
<dbReference type="InterPro" id="IPR023696">
    <property type="entry name" value="Ureohydrolase_dom_sf"/>
</dbReference>
<reference evidence="5 6" key="1">
    <citation type="journal article" date="2019" name="Nat. Microbiol.">
        <title>Wide diversity of methane and short-chain alkane metabolisms in uncultured archaea.</title>
        <authorList>
            <person name="Borrel G."/>
            <person name="Adam P.S."/>
            <person name="McKay L.J."/>
            <person name="Chen L.X."/>
            <person name="Sierra-Garcia I.N."/>
            <person name="Sieber C.M."/>
            <person name="Letourneur Q."/>
            <person name="Ghozlane A."/>
            <person name="Andersen G.L."/>
            <person name="Li W.J."/>
            <person name="Hallam S.J."/>
            <person name="Muyzer G."/>
            <person name="de Oliveira V.M."/>
            <person name="Inskeep W.P."/>
            <person name="Banfield J.F."/>
            <person name="Gribaldo S."/>
        </authorList>
    </citation>
    <scope>NUCLEOTIDE SEQUENCE [LARGE SCALE GENOMIC DNA]</scope>
    <source>
        <strain evidence="5">NM1b</strain>
    </source>
</reference>
<dbReference type="GO" id="GO:0046872">
    <property type="term" value="F:metal ion binding"/>
    <property type="evidence" value="ECO:0007669"/>
    <property type="project" value="UniProtKB-KW"/>
</dbReference>
<feature type="binding site" evidence="4">
    <location>
        <position position="220"/>
    </location>
    <ligand>
        <name>Mn(2+)</name>
        <dbReference type="ChEBI" id="CHEBI:29035"/>
        <label>1</label>
    </ligand>
</feature>
<sequence length="289" mass="32459">MREEKDRYAVKFADANAEYNNSNIVIVGVPFDGTASFRDGARLAPDRIREASYNFETYYPEYDAEITELSFCDLGNLNVNSVEDTALEVKKNVEKVLNDGKMPILLGGEHSITIHSASVFKELCDGFFISLDAHLDLRDAYEETKYSHACVARRVFERFGEDMALIGIRSGSKEEYAFLKEMGIASFSAENVKSRGVKDIVRAVKKRSFGRKIYLSLDMDVIDVSFAPGTENPEPYGLNPSEVRAFISGFSKEVSAFDLVEVSPKYDYGETSLLAARLIRDLIMEKYFG</sequence>
<evidence type="ECO:0000256" key="3">
    <source>
        <dbReference type="ARBA" id="ARBA00022801"/>
    </source>
</evidence>
<dbReference type="EMBL" id="RXIL01000029">
    <property type="protein sequence ID" value="RZN72320.1"/>
    <property type="molecule type" value="Genomic_DNA"/>
</dbReference>
<dbReference type="PROSITE" id="PS51409">
    <property type="entry name" value="ARGINASE_2"/>
    <property type="match status" value="1"/>
</dbReference>
<evidence type="ECO:0000256" key="1">
    <source>
        <dbReference type="ARBA" id="ARBA00009227"/>
    </source>
</evidence>
<dbReference type="PANTHER" id="PTHR11358:SF26">
    <property type="entry name" value="GUANIDINO ACID HYDROLASE, MITOCHONDRIAL"/>
    <property type="match status" value="1"/>
</dbReference>
<feature type="binding site" evidence="4">
    <location>
        <position position="110"/>
    </location>
    <ligand>
        <name>Mn(2+)</name>
        <dbReference type="ChEBI" id="CHEBI:29035"/>
        <label>1</label>
    </ligand>
</feature>
<proteinExistence type="inferred from homology"/>
<feature type="binding site" evidence="4">
    <location>
        <position position="134"/>
    </location>
    <ligand>
        <name>Mn(2+)</name>
        <dbReference type="ChEBI" id="CHEBI:29035"/>
        <label>1</label>
    </ligand>
</feature>
<dbReference type="SUPFAM" id="SSF52768">
    <property type="entry name" value="Arginase/deacetylase"/>
    <property type="match status" value="1"/>
</dbReference>
<name>A0A520KYA7_9EURY</name>
<dbReference type="CDD" id="cd11593">
    <property type="entry name" value="Agmatinase-like_2"/>
    <property type="match status" value="1"/>
</dbReference>
<dbReference type="Pfam" id="PF00491">
    <property type="entry name" value="Arginase"/>
    <property type="match status" value="1"/>
</dbReference>
<comment type="similarity">
    <text evidence="1">Belongs to the arginase family. Agmatinase subfamily.</text>
</comment>
<gene>
    <name evidence="5" type="primary">speB</name>
    <name evidence="5" type="ORF">EF807_01590</name>
</gene>
<dbReference type="InterPro" id="IPR006035">
    <property type="entry name" value="Ureohydrolase"/>
</dbReference>
<dbReference type="EC" id="3.5.3.11" evidence="5"/>
<dbReference type="GO" id="GO:0008783">
    <property type="term" value="F:agmatinase activity"/>
    <property type="evidence" value="ECO:0007669"/>
    <property type="project" value="UniProtKB-EC"/>
</dbReference>
<feature type="binding site" evidence="4">
    <location>
        <position position="218"/>
    </location>
    <ligand>
        <name>Mn(2+)</name>
        <dbReference type="ChEBI" id="CHEBI:29035"/>
        <label>1</label>
    </ligand>
</feature>
<dbReference type="Proteomes" id="UP000320766">
    <property type="component" value="Unassembled WGS sequence"/>
</dbReference>
<accession>A0A520KYA7</accession>
<feature type="binding site" evidence="4">
    <location>
        <position position="136"/>
    </location>
    <ligand>
        <name>Mn(2+)</name>
        <dbReference type="ChEBI" id="CHEBI:29035"/>
        <label>1</label>
    </ligand>
</feature>
<keyword evidence="4" id="KW-0464">Manganese</keyword>
<evidence type="ECO:0000313" key="5">
    <source>
        <dbReference type="EMBL" id="RZN72320.1"/>
    </source>
</evidence>
<dbReference type="PANTHER" id="PTHR11358">
    <property type="entry name" value="ARGINASE/AGMATINASE"/>
    <property type="match status" value="1"/>
</dbReference>
<keyword evidence="2 4" id="KW-0479">Metal-binding</keyword>
<organism evidence="5 6">
    <name type="scientific">Candidatus Methanolliviera hydrocarbonicum</name>
    <dbReference type="NCBI Taxonomy" id="2491085"/>
    <lineage>
        <taxon>Archaea</taxon>
        <taxon>Methanobacteriati</taxon>
        <taxon>Methanobacteriota</taxon>
        <taxon>Candidatus Methanoliparia</taxon>
        <taxon>Candidatus Methanoliparales</taxon>
        <taxon>Candidatus Methanollivieraceae</taxon>
        <taxon>Candidatus Methanolliviera</taxon>
    </lineage>
</organism>
<protein>
    <submittedName>
        <fullName evidence="5">Agmatinase</fullName>
        <ecNumber evidence="5">3.5.3.11</ecNumber>
    </submittedName>
</protein>
<keyword evidence="3 5" id="KW-0378">Hydrolase</keyword>
<comment type="caution">
    <text evidence="5">The sequence shown here is derived from an EMBL/GenBank/DDBJ whole genome shotgun (WGS) entry which is preliminary data.</text>
</comment>
<dbReference type="Gene3D" id="3.40.800.10">
    <property type="entry name" value="Ureohydrolase domain"/>
    <property type="match status" value="1"/>
</dbReference>
<dbReference type="NCBIfam" id="TIGR01230">
    <property type="entry name" value="agmatinase"/>
    <property type="match status" value="1"/>
</dbReference>
<evidence type="ECO:0000313" key="6">
    <source>
        <dbReference type="Proteomes" id="UP000320766"/>
    </source>
</evidence>
<evidence type="ECO:0000256" key="2">
    <source>
        <dbReference type="ARBA" id="ARBA00022723"/>
    </source>
</evidence>
<dbReference type="PIRSF" id="PIRSF036979">
    <property type="entry name" value="Arginase"/>
    <property type="match status" value="1"/>
</dbReference>
<evidence type="ECO:0000256" key="4">
    <source>
        <dbReference type="PIRSR" id="PIRSR036979-1"/>
    </source>
</evidence>
<dbReference type="AlphaFoldDB" id="A0A520KYA7"/>
<feature type="binding site" evidence="4">
    <location>
        <position position="132"/>
    </location>
    <ligand>
        <name>Mn(2+)</name>
        <dbReference type="ChEBI" id="CHEBI:29035"/>
        <label>1</label>
    </ligand>
</feature>
<comment type="cofactor">
    <cofactor evidence="4">
        <name>Mn(2+)</name>
        <dbReference type="ChEBI" id="CHEBI:29035"/>
    </cofactor>
    <text evidence="4">Binds 2 manganese ions per subunit.</text>
</comment>
<dbReference type="GO" id="GO:0033389">
    <property type="term" value="P:putrescine biosynthetic process from arginine, via agmatine"/>
    <property type="evidence" value="ECO:0007669"/>
    <property type="project" value="TreeGrafter"/>
</dbReference>